<dbReference type="SMART" id="SM00530">
    <property type="entry name" value="HTH_XRE"/>
    <property type="match status" value="1"/>
</dbReference>
<dbReference type="Proteomes" id="UP000514509">
    <property type="component" value="Chromosome"/>
</dbReference>
<dbReference type="InterPro" id="IPR010982">
    <property type="entry name" value="Lambda_DNA-bd_dom_sf"/>
</dbReference>
<organism evidence="3 4">
    <name type="scientific">Adhaeribacter radiodurans</name>
    <dbReference type="NCBI Taxonomy" id="2745197"/>
    <lineage>
        <taxon>Bacteria</taxon>
        <taxon>Pseudomonadati</taxon>
        <taxon>Bacteroidota</taxon>
        <taxon>Cytophagia</taxon>
        <taxon>Cytophagales</taxon>
        <taxon>Hymenobacteraceae</taxon>
        <taxon>Adhaeribacter</taxon>
    </lineage>
</organism>
<dbReference type="PANTHER" id="PTHR46558:SF11">
    <property type="entry name" value="HTH-TYPE TRANSCRIPTIONAL REGULATOR XRE"/>
    <property type="match status" value="1"/>
</dbReference>
<dbReference type="RefSeq" id="WP_182412986.1">
    <property type="nucleotide sequence ID" value="NZ_CP055153.1"/>
</dbReference>
<dbReference type="SUPFAM" id="SSF47413">
    <property type="entry name" value="lambda repressor-like DNA-binding domains"/>
    <property type="match status" value="1"/>
</dbReference>
<dbReference type="KEGG" id="add:HUW48_22050"/>
<evidence type="ECO:0000259" key="2">
    <source>
        <dbReference type="PROSITE" id="PS50943"/>
    </source>
</evidence>
<gene>
    <name evidence="3" type="ORF">HUW48_22050</name>
</gene>
<dbReference type="InterPro" id="IPR001387">
    <property type="entry name" value="Cro/C1-type_HTH"/>
</dbReference>
<evidence type="ECO:0000313" key="4">
    <source>
        <dbReference type="Proteomes" id="UP000514509"/>
    </source>
</evidence>
<accession>A0A7L7LDQ7</accession>
<dbReference type="AlphaFoldDB" id="A0A7L7LDQ7"/>
<protein>
    <submittedName>
        <fullName evidence="3">Helix-turn-helix transcriptional regulator</fullName>
    </submittedName>
</protein>
<name>A0A7L7LDQ7_9BACT</name>
<keyword evidence="1" id="KW-0238">DNA-binding</keyword>
<dbReference type="Pfam" id="PF01381">
    <property type="entry name" value="HTH_3"/>
    <property type="match status" value="1"/>
</dbReference>
<proteinExistence type="predicted"/>
<dbReference type="Gene3D" id="1.10.260.40">
    <property type="entry name" value="lambda repressor-like DNA-binding domains"/>
    <property type="match status" value="1"/>
</dbReference>
<keyword evidence="4" id="KW-1185">Reference proteome</keyword>
<evidence type="ECO:0000313" key="3">
    <source>
        <dbReference type="EMBL" id="QMU30539.1"/>
    </source>
</evidence>
<dbReference type="PANTHER" id="PTHR46558">
    <property type="entry name" value="TRACRIPTIONAL REGULATORY PROTEIN-RELATED-RELATED"/>
    <property type="match status" value="1"/>
</dbReference>
<reference evidence="3 4" key="1">
    <citation type="submission" date="2020-08" db="EMBL/GenBank/DDBJ databases">
        <title>Adhaeribacter dokdonensis sp. nov., isolated from the rhizosphere of Elymus tsukushiensis, a plant native to the Dokdo Islands, Republic of Korea.</title>
        <authorList>
            <person name="Ghim S.Y."/>
        </authorList>
    </citation>
    <scope>NUCLEOTIDE SEQUENCE [LARGE SCALE GENOMIC DNA]</scope>
    <source>
        <strain evidence="3 4">KUDC8001</strain>
    </source>
</reference>
<evidence type="ECO:0000256" key="1">
    <source>
        <dbReference type="ARBA" id="ARBA00023125"/>
    </source>
</evidence>
<feature type="domain" description="HTH cro/C1-type" evidence="2">
    <location>
        <begin position="7"/>
        <end position="61"/>
    </location>
</feature>
<dbReference type="GO" id="GO:0003677">
    <property type="term" value="F:DNA binding"/>
    <property type="evidence" value="ECO:0007669"/>
    <property type="project" value="UniProtKB-KW"/>
</dbReference>
<sequence length="101" mass="11643">MFLPTNLKWLRRLKKRTQEDVAFALNIKRSTYSGYENGVGEPSLDKLVLLANYFKITLDGLVAQDLRLMAVSQIPRTDGSIDKSEWKTEVPQTIMRVVREE</sequence>
<dbReference type="PROSITE" id="PS50943">
    <property type="entry name" value="HTH_CROC1"/>
    <property type="match status" value="1"/>
</dbReference>
<dbReference type="CDD" id="cd00093">
    <property type="entry name" value="HTH_XRE"/>
    <property type="match status" value="1"/>
</dbReference>
<dbReference type="EMBL" id="CP055153">
    <property type="protein sequence ID" value="QMU30539.1"/>
    <property type="molecule type" value="Genomic_DNA"/>
</dbReference>